<name>A0ABX7WSL0_9GAMM</name>
<reference evidence="1 2" key="1">
    <citation type="submission" date="2021-04" db="EMBL/GenBank/DDBJ databases">
        <title>Genomics, taxonomy and metabolism of representatives of sulfur bacteria of the genus Thiothrix: Thiothrix fructosivorans QT, Thiothrix unzii A1T and three new species, Thiothrix subterranea sp. nov., Thiothrix litoralis sp. nov. and 'Candidatus Thiothrix anitrata' sp. nov.</title>
        <authorList>
            <person name="Ravin N.V."/>
            <person name="Smolyakov D."/>
            <person name="Rudenko T.S."/>
            <person name="Mardanov A.V."/>
            <person name="Beletsky A.V."/>
            <person name="Markov N.D."/>
            <person name="Fomenkov A.I."/>
            <person name="Roberts R.J."/>
            <person name="Karnachuk O.V."/>
            <person name="Novikov A."/>
            <person name="Grabovich M.Y."/>
        </authorList>
    </citation>
    <scope>NUCLEOTIDE SEQUENCE [LARGE SCALE GENOMIC DNA]</scope>
    <source>
        <strain evidence="1 2">AS</strain>
    </source>
</reference>
<dbReference type="EMBL" id="CP072801">
    <property type="protein sequence ID" value="QTR45378.1"/>
    <property type="molecule type" value="Genomic_DNA"/>
</dbReference>
<accession>A0ABX7WSL0</accession>
<dbReference type="RefSeq" id="WP_210221791.1">
    <property type="nucleotide sequence ID" value="NZ_CP072801.1"/>
</dbReference>
<evidence type="ECO:0000313" key="2">
    <source>
        <dbReference type="Proteomes" id="UP000672039"/>
    </source>
</evidence>
<keyword evidence="2" id="KW-1185">Reference proteome</keyword>
<sequence>MTVIVAEYLGVRTDTGVPITPIQVTSRPRIPCPFRNAHCDKAARGNKPVCSVWNADTRELWIVCSHRLCATSPKDQPLNEHQKIILHSVAQTIFTAEIARQDVLVKRETTIPVTEDSSYSADYVMWRRNPNVSTLAAPDRPVILEMQGGGETTATGELTRHIDQWEKLSSPNVEILTQPVKKTAPLVTNAWRRQQDGHWHYSHLWKTRPKPLGLNAPLTPWH</sequence>
<organism evidence="1 2">
    <name type="scientific">Thiothrix litoralis</name>
    <dbReference type="NCBI Taxonomy" id="2891210"/>
    <lineage>
        <taxon>Bacteria</taxon>
        <taxon>Pseudomonadati</taxon>
        <taxon>Pseudomonadota</taxon>
        <taxon>Gammaproteobacteria</taxon>
        <taxon>Thiotrichales</taxon>
        <taxon>Thiotrichaceae</taxon>
        <taxon>Thiothrix</taxon>
    </lineage>
</organism>
<protein>
    <submittedName>
        <fullName evidence="1">Uncharacterized protein</fullName>
    </submittedName>
</protein>
<proteinExistence type="predicted"/>
<dbReference type="Proteomes" id="UP000672039">
    <property type="component" value="Chromosome"/>
</dbReference>
<gene>
    <name evidence="1" type="ORF">J9253_15395</name>
</gene>
<evidence type="ECO:0000313" key="1">
    <source>
        <dbReference type="EMBL" id="QTR45378.1"/>
    </source>
</evidence>